<proteinExistence type="predicted"/>
<feature type="compositionally biased region" description="Polar residues" evidence="1">
    <location>
        <begin position="719"/>
        <end position="731"/>
    </location>
</feature>
<sequence length="797" mass="88130">MKQDLHSLDILFDVPHHTRQHVRIAWRKLAFIDEADPFDLYRHTTELEFRPPNVHRLSVVQQGVARICSHLRRQLTPPQAIEVPALEAERLHARPRASNVALFDDEHIHEAQVRLRHPHVRLDAGLVEVLEPPPLRPRASRVLLQEGDHLPLKGQAPGISVTHEFVARPLQRPLLRNPLLDFRGPRLQVRHVVGPEGLRCDFGRSCLLQGLAVPRQLRHVHRQPLPRELRLPLLELRLRHLRRKACRFGGHGGPSPTPSPSAPAGGHDTRGLTVPHRQRRLCLSDVASRLVKRQRARFAPLRHQAGRLPALLEVAGQLPHHALPDSRLQSLQHRLQRLYAGHHRPEPSPLPPGEARFPKGTRPLASRVQAHHEGRGRQLPRGLLVLPLGQRGPALRRPRRQVVEAQRHPEGEGVKGRQGHVARRESPQVLGPLHLPVRLPVQRGQLLGLERGLHGAASADEGNGGRDVIRDPSQPARNVARTEGSLGEVGEGQAPLLQFLAHPLHGPQGALEQLVLGQQVQQLPHLIVVGGVQHEEGEDFRLGYAVPLDSSGEESRALLEENAGGLGLQRAQGAQPDGVPVRERLHQPGHVRLPLQGQEGRRCGALEEGRQHLPLRVQVRPARGHLSADTCQGAHPTQGRRLASSRAGRRRGPAAVQERFDRGLLVIEVLKHVTLRETRDGTPPQGHQGRRARDSSHSAPRARPGGQRGTPHREERQGQHQAHSASRQSLSAHCPPPAPRPRKPPASASPPAWEIAACRPAPARRGYLPGNATGPPRRRGSALRAGPWPSPARRRPG</sequence>
<gene>
    <name evidence="2" type="ORF">STIAU_1363</name>
</gene>
<evidence type="ECO:0000313" key="3">
    <source>
        <dbReference type="Proteomes" id="UP000032702"/>
    </source>
</evidence>
<evidence type="ECO:0000256" key="1">
    <source>
        <dbReference type="SAM" id="MobiDB-lite"/>
    </source>
</evidence>
<dbReference type="EMBL" id="AAMD01000249">
    <property type="protein sequence ID" value="EAU62314.1"/>
    <property type="molecule type" value="Genomic_DNA"/>
</dbReference>
<feature type="compositionally biased region" description="Basic and acidic residues" evidence="1">
    <location>
        <begin position="401"/>
        <end position="415"/>
    </location>
</feature>
<comment type="caution">
    <text evidence="2">The sequence shown here is derived from an EMBL/GenBank/DDBJ whole genome shotgun (WGS) entry which is preliminary data.</text>
</comment>
<organism evidence="2 3">
    <name type="scientific">Stigmatella aurantiaca (strain DW4/3-1)</name>
    <dbReference type="NCBI Taxonomy" id="378806"/>
    <lineage>
        <taxon>Bacteria</taxon>
        <taxon>Pseudomonadati</taxon>
        <taxon>Myxococcota</taxon>
        <taxon>Myxococcia</taxon>
        <taxon>Myxococcales</taxon>
        <taxon>Cystobacterineae</taxon>
        <taxon>Archangiaceae</taxon>
        <taxon>Stigmatella</taxon>
    </lineage>
</organism>
<reference evidence="2 3" key="1">
    <citation type="submission" date="2006-04" db="EMBL/GenBank/DDBJ databases">
        <authorList>
            <person name="Nierman W.C."/>
        </authorList>
    </citation>
    <scope>NUCLEOTIDE SEQUENCE [LARGE SCALE GENOMIC DNA]</scope>
    <source>
        <strain evidence="2 3">DW4/3-1</strain>
    </source>
</reference>
<protein>
    <submittedName>
        <fullName evidence="2">Uncharacterized protein</fullName>
    </submittedName>
</protein>
<dbReference type="AlphaFoldDB" id="Q08PA7"/>
<feature type="region of interest" description="Disordered" evidence="1">
    <location>
        <begin position="676"/>
        <end position="797"/>
    </location>
</feature>
<accession>Q08PA7</accession>
<name>Q08PA7_STIAD</name>
<feature type="region of interest" description="Disordered" evidence="1">
    <location>
        <begin position="456"/>
        <end position="477"/>
    </location>
</feature>
<evidence type="ECO:0000313" key="2">
    <source>
        <dbReference type="EMBL" id="EAU62314.1"/>
    </source>
</evidence>
<dbReference type="Proteomes" id="UP000032702">
    <property type="component" value="Unassembled WGS sequence"/>
</dbReference>
<feature type="region of interest" description="Disordered" evidence="1">
    <location>
        <begin position="247"/>
        <end position="272"/>
    </location>
</feature>
<feature type="region of interest" description="Disordered" evidence="1">
    <location>
        <begin position="392"/>
        <end position="423"/>
    </location>
</feature>
<feature type="region of interest" description="Disordered" evidence="1">
    <location>
        <begin position="624"/>
        <end position="655"/>
    </location>
</feature>